<feature type="compositionally biased region" description="Basic and acidic residues" evidence="1">
    <location>
        <begin position="68"/>
        <end position="77"/>
    </location>
</feature>
<reference evidence="2 3" key="1">
    <citation type="journal article" date="2020" name="Phytopathology">
        <title>Genome Sequence Resources of Colletotrichum truncatum, C. plurivorum, C. musicola, and C. sojae: Four Species Pathogenic to Soybean (Glycine max).</title>
        <authorList>
            <person name="Rogerio F."/>
            <person name="Boufleur T.R."/>
            <person name="Ciampi-Guillardi M."/>
            <person name="Sukno S.A."/>
            <person name="Thon M.R."/>
            <person name="Massola Junior N.S."/>
            <person name="Baroncelli R."/>
        </authorList>
    </citation>
    <scope>NUCLEOTIDE SEQUENCE [LARGE SCALE GENOMIC DNA]</scope>
    <source>
        <strain evidence="2 3">LFN0009</strain>
    </source>
</reference>
<evidence type="ECO:0000313" key="3">
    <source>
        <dbReference type="Proteomes" id="UP000652219"/>
    </source>
</evidence>
<feature type="compositionally biased region" description="Low complexity" evidence="1">
    <location>
        <begin position="29"/>
        <end position="58"/>
    </location>
</feature>
<keyword evidence="3" id="KW-1185">Reference proteome</keyword>
<evidence type="ECO:0000313" key="2">
    <source>
        <dbReference type="EMBL" id="KAF6784767.1"/>
    </source>
</evidence>
<protein>
    <submittedName>
        <fullName evidence="2">Uncharacterized protein</fullName>
    </submittedName>
</protein>
<accession>A0A8H6MI94</accession>
<dbReference type="Proteomes" id="UP000652219">
    <property type="component" value="Unassembled WGS sequence"/>
</dbReference>
<gene>
    <name evidence="2" type="ORF">CSOJ01_15707</name>
</gene>
<comment type="caution">
    <text evidence="2">The sequence shown here is derived from an EMBL/GenBank/DDBJ whole genome shotgun (WGS) entry which is preliminary data.</text>
</comment>
<evidence type="ECO:0000256" key="1">
    <source>
        <dbReference type="SAM" id="MobiDB-lite"/>
    </source>
</evidence>
<name>A0A8H6MI94_9PEZI</name>
<feature type="region of interest" description="Disordered" evidence="1">
    <location>
        <begin position="102"/>
        <end position="131"/>
    </location>
</feature>
<feature type="region of interest" description="Disordered" evidence="1">
    <location>
        <begin position="1"/>
        <end position="82"/>
    </location>
</feature>
<organism evidence="2 3">
    <name type="scientific">Colletotrichum sojae</name>
    <dbReference type="NCBI Taxonomy" id="2175907"/>
    <lineage>
        <taxon>Eukaryota</taxon>
        <taxon>Fungi</taxon>
        <taxon>Dikarya</taxon>
        <taxon>Ascomycota</taxon>
        <taxon>Pezizomycotina</taxon>
        <taxon>Sordariomycetes</taxon>
        <taxon>Hypocreomycetidae</taxon>
        <taxon>Glomerellales</taxon>
        <taxon>Glomerellaceae</taxon>
        <taxon>Colletotrichum</taxon>
        <taxon>Colletotrichum orchidearum species complex</taxon>
    </lineage>
</organism>
<dbReference type="AlphaFoldDB" id="A0A8H6MI94"/>
<proteinExistence type="predicted"/>
<sequence length="222" mass="24388">MSSPSDYSASPDRRRSSSEAESTIFVRVSESPPRSGDPSPSPGSEPSEPSIGSSPPRGSQEDGSSYCDSHDGLPNDKEVDDDGIMYPYIMETVEDVDSRFRLSSTDAPGETDDEFTAETADSSVQPPPTDPPVEDVKDLDAGTAFLLDAHARLKLLERWQIIVNQVIQADKEEDSRLMPDFLHAFVVAAKLAVENFEFQLYELTRLTGKDPTELLVFSEDPE</sequence>
<dbReference type="EMBL" id="WIGN01000728">
    <property type="protein sequence ID" value="KAF6784767.1"/>
    <property type="molecule type" value="Genomic_DNA"/>
</dbReference>